<dbReference type="Proteomes" id="UP000319383">
    <property type="component" value="Chromosome"/>
</dbReference>
<evidence type="ECO:0000256" key="1">
    <source>
        <dbReference type="SAM" id="MobiDB-lite"/>
    </source>
</evidence>
<proteinExistence type="predicted"/>
<feature type="region of interest" description="Disordered" evidence="1">
    <location>
        <begin position="150"/>
        <end position="169"/>
    </location>
</feature>
<evidence type="ECO:0008006" key="4">
    <source>
        <dbReference type="Google" id="ProtNLM"/>
    </source>
</evidence>
<dbReference type="EMBL" id="CP036276">
    <property type="protein sequence ID" value="QDU47626.1"/>
    <property type="molecule type" value="Genomic_DNA"/>
</dbReference>
<keyword evidence="3" id="KW-1185">Reference proteome</keyword>
<sequence>MPWRLETVGRLSVTTKASNNLLLAAMLFCGLIVGCGSGAAEGPPRADVRGVVTLDGQPLPKGVILFVPLEGTPGPKTSIAIADGKFSADDSTGPVVGKHRIEIKSTDDGGYARDDESAIDRLKESRTRRIDVVRVPAAFNANSRLTETVREEGTNEFEFPLTTSRRRRR</sequence>
<protein>
    <recommendedName>
        <fullName evidence="4">Carboxypeptidase regulatory-like domain-containing protein</fullName>
    </recommendedName>
</protein>
<dbReference type="AlphaFoldDB" id="A0A517ZYS7"/>
<reference evidence="2 3" key="1">
    <citation type="submission" date="2019-02" db="EMBL/GenBank/DDBJ databases">
        <title>Deep-cultivation of Planctomycetes and their phenomic and genomic characterization uncovers novel biology.</title>
        <authorList>
            <person name="Wiegand S."/>
            <person name="Jogler M."/>
            <person name="Boedeker C."/>
            <person name="Pinto D."/>
            <person name="Vollmers J."/>
            <person name="Rivas-Marin E."/>
            <person name="Kohn T."/>
            <person name="Peeters S.H."/>
            <person name="Heuer A."/>
            <person name="Rast P."/>
            <person name="Oberbeckmann S."/>
            <person name="Bunk B."/>
            <person name="Jeske O."/>
            <person name="Meyerdierks A."/>
            <person name="Storesund J.E."/>
            <person name="Kallscheuer N."/>
            <person name="Luecker S."/>
            <person name="Lage O.M."/>
            <person name="Pohl T."/>
            <person name="Merkel B.J."/>
            <person name="Hornburger P."/>
            <person name="Mueller R.-W."/>
            <person name="Bruemmer F."/>
            <person name="Labrenz M."/>
            <person name="Spormann A.M."/>
            <person name="Op den Camp H."/>
            <person name="Overmann J."/>
            <person name="Amann R."/>
            <person name="Jetten M.S.M."/>
            <person name="Mascher T."/>
            <person name="Medema M.H."/>
            <person name="Devos D.P."/>
            <person name="Kaster A.-K."/>
            <person name="Ovreas L."/>
            <person name="Rohde M."/>
            <person name="Galperin M.Y."/>
            <person name="Jogler C."/>
        </authorList>
    </citation>
    <scope>NUCLEOTIDE SEQUENCE [LARGE SCALE GENOMIC DNA]</scope>
    <source>
        <strain evidence="2 3">Mal52</strain>
    </source>
</reference>
<evidence type="ECO:0000313" key="3">
    <source>
        <dbReference type="Proteomes" id="UP000319383"/>
    </source>
</evidence>
<gene>
    <name evidence="2" type="ORF">Mal52_61610</name>
</gene>
<evidence type="ECO:0000313" key="2">
    <source>
        <dbReference type="EMBL" id="QDU47626.1"/>
    </source>
</evidence>
<dbReference type="KEGG" id="sdyn:Mal52_61610"/>
<accession>A0A517ZYS7</accession>
<organism evidence="2 3">
    <name type="scientific">Symmachiella dynata</name>
    <dbReference type="NCBI Taxonomy" id="2527995"/>
    <lineage>
        <taxon>Bacteria</taxon>
        <taxon>Pseudomonadati</taxon>
        <taxon>Planctomycetota</taxon>
        <taxon>Planctomycetia</taxon>
        <taxon>Planctomycetales</taxon>
        <taxon>Planctomycetaceae</taxon>
        <taxon>Symmachiella</taxon>
    </lineage>
</organism>
<dbReference type="PROSITE" id="PS51257">
    <property type="entry name" value="PROKAR_LIPOPROTEIN"/>
    <property type="match status" value="1"/>
</dbReference>
<name>A0A517ZYS7_9PLAN</name>